<dbReference type="EMBL" id="KN818245">
    <property type="protein sequence ID" value="KIL65040.1"/>
    <property type="molecule type" value="Genomic_DNA"/>
</dbReference>
<proteinExistence type="predicted"/>
<name>A0A0C2SP98_AMAMK</name>
<dbReference type="AlphaFoldDB" id="A0A0C2SP98"/>
<evidence type="ECO:0000313" key="1">
    <source>
        <dbReference type="EMBL" id="KIL65040.1"/>
    </source>
</evidence>
<keyword evidence="2" id="KW-1185">Reference proteome</keyword>
<accession>A0A0C2SP98</accession>
<dbReference type="InParanoid" id="A0A0C2SP98"/>
<sequence length="90" mass="9720">MSTVPYTAHASALTGAVTTLGRDGFILNRENAFRSRSQNFPASKPRHVDLGHPALLIAHPSGLKVQSIISAALCKGVEVKWLERIVLRSS</sequence>
<evidence type="ECO:0000313" key="2">
    <source>
        <dbReference type="Proteomes" id="UP000054549"/>
    </source>
</evidence>
<gene>
    <name evidence="1" type="ORF">M378DRAFT_162608</name>
</gene>
<feature type="non-terminal residue" evidence="1">
    <location>
        <position position="90"/>
    </location>
</feature>
<dbReference type="Proteomes" id="UP000054549">
    <property type="component" value="Unassembled WGS sequence"/>
</dbReference>
<organism evidence="1 2">
    <name type="scientific">Amanita muscaria (strain Koide BX008)</name>
    <dbReference type="NCBI Taxonomy" id="946122"/>
    <lineage>
        <taxon>Eukaryota</taxon>
        <taxon>Fungi</taxon>
        <taxon>Dikarya</taxon>
        <taxon>Basidiomycota</taxon>
        <taxon>Agaricomycotina</taxon>
        <taxon>Agaricomycetes</taxon>
        <taxon>Agaricomycetidae</taxon>
        <taxon>Agaricales</taxon>
        <taxon>Pluteineae</taxon>
        <taxon>Amanitaceae</taxon>
        <taxon>Amanita</taxon>
    </lineage>
</organism>
<dbReference type="HOGENOM" id="CLU_2446538_0_0_1"/>
<reference evidence="1 2" key="1">
    <citation type="submission" date="2014-04" db="EMBL/GenBank/DDBJ databases">
        <title>Evolutionary Origins and Diversification of the Mycorrhizal Mutualists.</title>
        <authorList>
            <consortium name="DOE Joint Genome Institute"/>
            <consortium name="Mycorrhizal Genomics Consortium"/>
            <person name="Kohler A."/>
            <person name="Kuo A."/>
            <person name="Nagy L.G."/>
            <person name="Floudas D."/>
            <person name="Copeland A."/>
            <person name="Barry K.W."/>
            <person name="Cichocki N."/>
            <person name="Veneault-Fourrey C."/>
            <person name="LaButti K."/>
            <person name="Lindquist E.A."/>
            <person name="Lipzen A."/>
            <person name="Lundell T."/>
            <person name="Morin E."/>
            <person name="Murat C."/>
            <person name="Riley R."/>
            <person name="Ohm R."/>
            <person name="Sun H."/>
            <person name="Tunlid A."/>
            <person name="Henrissat B."/>
            <person name="Grigoriev I.V."/>
            <person name="Hibbett D.S."/>
            <person name="Martin F."/>
        </authorList>
    </citation>
    <scope>NUCLEOTIDE SEQUENCE [LARGE SCALE GENOMIC DNA]</scope>
    <source>
        <strain evidence="1 2">Koide BX008</strain>
    </source>
</reference>
<protein>
    <submittedName>
        <fullName evidence="1">Uncharacterized protein</fullName>
    </submittedName>
</protein>